<comment type="caution">
    <text evidence="3">The sequence shown here is derived from an EMBL/GenBank/DDBJ whole genome shotgun (WGS) entry which is preliminary data.</text>
</comment>
<dbReference type="SMART" id="SM00349">
    <property type="entry name" value="KRAB"/>
    <property type="match status" value="1"/>
</dbReference>
<evidence type="ECO:0000259" key="2">
    <source>
        <dbReference type="PROSITE" id="PS50805"/>
    </source>
</evidence>
<dbReference type="PANTHER" id="PTHR23232:SF156">
    <property type="entry name" value="KRAB DOMAIN-CONTAINING PROTEIN"/>
    <property type="match status" value="1"/>
</dbReference>
<gene>
    <name evidence="3" type="ORF">G0U57_014218</name>
</gene>
<dbReference type="AlphaFoldDB" id="A0A8T1RWV1"/>
<reference evidence="3 4" key="1">
    <citation type="journal article" date="2020" name="G3 (Bethesda)">
        <title>Draft Genome of the Common Snapping Turtle, Chelydra serpentina, a Model for Phenotypic Plasticity in Reptiles.</title>
        <authorList>
            <person name="Das D."/>
            <person name="Singh S.K."/>
            <person name="Bierstedt J."/>
            <person name="Erickson A."/>
            <person name="Galli G.L.J."/>
            <person name="Crossley D.A. 2nd"/>
            <person name="Rhen T."/>
        </authorList>
    </citation>
    <scope>NUCLEOTIDE SEQUENCE [LARGE SCALE GENOMIC DNA]</scope>
    <source>
        <strain evidence="3">KW</strain>
    </source>
</reference>
<dbReference type="Gene3D" id="6.10.140.140">
    <property type="match status" value="1"/>
</dbReference>
<dbReference type="Pfam" id="PF01352">
    <property type="entry name" value="KRAB"/>
    <property type="match status" value="1"/>
</dbReference>
<evidence type="ECO:0000256" key="1">
    <source>
        <dbReference type="SAM" id="MobiDB-lite"/>
    </source>
</evidence>
<feature type="non-terminal residue" evidence="3">
    <location>
        <position position="1"/>
    </location>
</feature>
<name>A0A8T1RWV1_CHESE</name>
<dbReference type="EMBL" id="JAHGAV010004062">
    <property type="protein sequence ID" value="KAG6920763.1"/>
    <property type="molecule type" value="Genomic_DNA"/>
</dbReference>
<dbReference type="CDD" id="cd07765">
    <property type="entry name" value="KRAB_A-box"/>
    <property type="match status" value="1"/>
</dbReference>
<dbReference type="OrthoDB" id="6077919at2759"/>
<evidence type="ECO:0000313" key="3">
    <source>
        <dbReference type="EMBL" id="KAG6920763.1"/>
    </source>
</evidence>
<feature type="non-terminal residue" evidence="3">
    <location>
        <position position="143"/>
    </location>
</feature>
<dbReference type="PROSITE" id="PS50805">
    <property type="entry name" value="KRAB"/>
    <property type="match status" value="1"/>
</dbReference>
<dbReference type="InterPro" id="IPR036051">
    <property type="entry name" value="KRAB_dom_sf"/>
</dbReference>
<dbReference type="InterPro" id="IPR050169">
    <property type="entry name" value="Krueppel_C2H2_ZnF"/>
</dbReference>
<evidence type="ECO:0000313" key="4">
    <source>
        <dbReference type="Proteomes" id="UP000765507"/>
    </source>
</evidence>
<dbReference type="GO" id="GO:0006355">
    <property type="term" value="P:regulation of DNA-templated transcription"/>
    <property type="evidence" value="ECO:0007669"/>
    <property type="project" value="InterPro"/>
</dbReference>
<feature type="domain" description="KRAB" evidence="2">
    <location>
        <begin position="19"/>
        <end position="90"/>
    </location>
</feature>
<keyword evidence="4" id="KW-1185">Reference proteome</keyword>
<protein>
    <submittedName>
        <fullName evidence="3">Zinc finger protein 251</fullName>
    </submittedName>
</protein>
<feature type="region of interest" description="Disordered" evidence="1">
    <location>
        <begin position="78"/>
        <end position="123"/>
    </location>
</feature>
<dbReference type="Proteomes" id="UP000765507">
    <property type="component" value="Unassembled WGS sequence"/>
</dbReference>
<proteinExistence type="predicted"/>
<accession>A0A8T1RWV1</accession>
<organism evidence="3 4">
    <name type="scientific">Chelydra serpentina</name>
    <name type="common">Snapping turtle</name>
    <name type="synonym">Testudo serpentina</name>
    <dbReference type="NCBI Taxonomy" id="8475"/>
    <lineage>
        <taxon>Eukaryota</taxon>
        <taxon>Metazoa</taxon>
        <taxon>Chordata</taxon>
        <taxon>Craniata</taxon>
        <taxon>Vertebrata</taxon>
        <taxon>Euteleostomi</taxon>
        <taxon>Archelosauria</taxon>
        <taxon>Testudinata</taxon>
        <taxon>Testudines</taxon>
        <taxon>Cryptodira</taxon>
        <taxon>Durocryptodira</taxon>
        <taxon>Americhelydia</taxon>
        <taxon>Chelydroidea</taxon>
        <taxon>Chelydridae</taxon>
        <taxon>Chelydra</taxon>
    </lineage>
</organism>
<sequence length="143" mass="16195">PSRDQGREMAAMEPAQIPLTFEEVAVYFTQGQGALLDPAQRALYRDVMQENYENMTSLGFPIPKPELIARLEQGEEPWVPDLQPFEDRRLQRCTRTGAERGSENEERNHHPEVPGEVEPQGTFVGRAAGNFSHCWNQGEAWGN</sequence>
<feature type="compositionally biased region" description="Basic and acidic residues" evidence="1">
    <location>
        <begin position="97"/>
        <end position="113"/>
    </location>
</feature>
<dbReference type="InterPro" id="IPR001909">
    <property type="entry name" value="KRAB"/>
</dbReference>
<dbReference type="PANTHER" id="PTHR23232">
    <property type="entry name" value="KRAB DOMAIN C2H2 ZINC FINGER"/>
    <property type="match status" value="1"/>
</dbReference>
<dbReference type="SUPFAM" id="SSF109640">
    <property type="entry name" value="KRAB domain (Kruppel-associated box)"/>
    <property type="match status" value="1"/>
</dbReference>